<dbReference type="Pfam" id="PF13739">
    <property type="entry name" value="PdaC"/>
    <property type="match status" value="1"/>
</dbReference>
<dbReference type="eggNOG" id="ENOG502Z967">
    <property type="taxonomic scope" value="Bacteria"/>
</dbReference>
<name>C6Y1Y0_PEDHD</name>
<feature type="signal peptide" evidence="1">
    <location>
        <begin position="1"/>
        <end position="19"/>
    </location>
</feature>
<dbReference type="HOGENOM" id="CLU_083883_1_0_10"/>
<evidence type="ECO:0000259" key="2">
    <source>
        <dbReference type="Pfam" id="PF11738"/>
    </source>
</evidence>
<dbReference type="AlphaFoldDB" id="C6Y1Y0"/>
<protein>
    <recommendedName>
        <fullName evidence="6">DUF3298 domain-containing protein</fullName>
    </recommendedName>
</protein>
<reference evidence="4 5" key="1">
    <citation type="journal article" date="2009" name="Stand. Genomic Sci.">
        <title>Complete genome sequence of Pedobacter heparinus type strain (HIM 762-3).</title>
        <authorList>
            <person name="Han C."/>
            <person name="Spring S."/>
            <person name="Lapidus A."/>
            <person name="Del Rio T.G."/>
            <person name="Tice H."/>
            <person name="Copeland A."/>
            <person name="Cheng J.F."/>
            <person name="Lucas S."/>
            <person name="Chen F."/>
            <person name="Nolan M."/>
            <person name="Bruce D."/>
            <person name="Goodwin L."/>
            <person name="Pitluck S."/>
            <person name="Ivanova N."/>
            <person name="Mavromatis K."/>
            <person name="Mikhailova N."/>
            <person name="Pati A."/>
            <person name="Chen A."/>
            <person name="Palaniappan K."/>
            <person name="Land M."/>
            <person name="Hauser L."/>
            <person name="Chang Y.J."/>
            <person name="Jeffries C.C."/>
            <person name="Saunders E."/>
            <person name="Chertkov O."/>
            <person name="Brettin T."/>
            <person name="Goker M."/>
            <person name="Rohde M."/>
            <person name="Bristow J."/>
            <person name="Eisen J.A."/>
            <person name="Markowitz V."/>
            <person name="Hugenholtz P."/>
            <person name="Kyrpides N.C."/>
            <person name="Klenk H.P."/>
            <person name="Detter J.C."/>
        </authorList>
    </citation>
    <scope>NUCLEOTIDE SEQUENCE [LARGE SCALE GENOMIC DNA]</scope>
    <source>
        <strain evidence="5">ATCC 13125 / DSM 2366 / CIP 104194 / JCM 7457 / NBRC 12017 / NCIMB 9290 / NRRL B-14731 / HIM 762-3</strain>
    </source>
</reference>
<evidence type="ECO:0000256" key="1">
    <source>
        <dbReference type="SAM" id="SignalP"/>
    </source>
</evidence>
<dbReference type="Pfam" id="PF11738">
    <property type="entry name" value="DUF3298"/>
    <property type="match status" value="1"/>
</dbReference>
<dbReference type="KEGG" id="phe:Phep_2924"/>
<keyword evidence="5" id="KW-1185">Reference proteome</keyword>
<keyword evidence="1" id="KW-0732">Signal</keyword>
<feature type="domain" description="DUF3298" evidence="2">
    <location>
        <begin position="178"/>
        <end position="255"/>
    </location>
</feature>
<dbReference type="STRING" id="485917.Phep_2924"/>
<gene>
    <name evidence="4" type="ordered locus">Phep_2924</name>
</gene>
<dbReference type="InterPro" id="IPR037126">
    <property type="entry name" value="PdaC/RsiV-like_sf"/>
</dbReference>
<evidence type="ECO:0000313" key="4">
    <source>
        <dbReference type="EMBL" id="ACU05122.1"/>
    </source>
</evidence>
<evidence type="ECO:0000313" key="5">
    <source>
        <dbReference type="Proteomes" id="UP000000852"/>
    </source>
</evidence>
<organism evidence="4 5">
    <name type="scientific">Pedobacter heparinus (strain ATCC 13125 / DSM 2366 / CIP 104194 / JCM 7457 / NBRC 12017 / NCIMB 9290 / NRRL B-14731 / HIM 762-3)</name>
    <dbReference type="NCBI Taxonomy" id="485917"/>
    <lineage>
        <taxon>Bacteria</taxon>
        <taxon>Pseudomonadati</taxon>
        <taxon>Bacteroidota</taxon>
        <taxon>Sphingobacteriia</taxon>
        <taxon>Sphingobacteriales</taxon>
        <taxon>Sphingobacteriaceae</taxon>
        <taxon>Pedobacter</taxon>
    </lineage>
</organism>
<dbReference type="InterPro" id="IPR025303">
    <property type="entry name" value="PdaC"/>
</dbReference>
<proteinExistence type="predicted"/>
<feature type="domain" description="Deacetylase PdaC" evidence="3">
    <location>
        <begin position="61"/>
        <end position="159"/>
    </location>
</feature>
<evidence type="ECO:0008006" key="6">
    <source>
        <dbReference type="Google" id="ProtNLM"/>
    </source>
</evidence>
<dbReference type="Gene3D" id="3.30.565.40">
    <property type="entry name" value="Fervidobacterium nodosum Rt17-B1 like"/>
    <property type="match status" value="1"/>
</dbReference>
<accession>C6Y1Y0</accession>
<sequence length="272" mass="31064">MKHMPMKKLYILLVAASFAACQSEQKAGSNTDSTIIAAAEQLSFKYDSVKVYSQHPISSENVKDTTKAVLSYPVFADQKINQFIEQKVMNSANEGEHYSSYQDFSEAFVKNFDDFSKENKDYAQTWFMNGKVEVAARQPRYLSFLYTFINYEGGAHPNTVFTYLNYDPVSHQEIVLDTLIKPGSMPALTAVAEKIFRKNEKIPPSASLKDNYFFENDKFSLNQNFTITKEGLKFLYNPYEIKAYAYGTTELLIPFAELKEIARPNSLLNPRD</sequence>
<dbReference type="EMBL" id="CP001681">
    <property type="protein sequence ID" value="ACU05122.1"/>
    <property type="molecule type" value="Genomic_DNA"/>
</dbReference>
<feature type="chain" id="PRO_5002973565" description="DUF3298 domain-containing protein" evidence="1">
    <location>
        <begin position="20"/>
        <end position="272"/>
    </location>
</feature>
<dbReference type="Proteomes" id="UP000000852">
    <property type="component" value="Chromosome"/>
</dbReference>
<dbReference type="InterPro" id="IPR021729">
    <property type="entry name" value="DUF3298"/>
</dbReference>
<evidence type="ECO:0000259" key="3">
    <source>
        <dbReference type="Pfam" id="PF13739"/>
    </source>
</evidence>
<dbReference type="Gene3D" id="3.90.640.20">
    <property type="entry name" value="Heat-shock cognate protein, ATPase"/>
    <property type="match status" value="1"/>
</dbReference>
<dbReference type="PROSITE" id="PS51257">
    <property type="entry name" value="PROKAR_LIPOPROTEIN"/>
    <property type="match status" value="1"/>
</dbReference>